<dbReference type="CDD" id="cd11407">
    <property type="entry name" value="bHLH-O_HERP"/>
    <property type="match status" value="1"/>
</dbReference>
<feature type="compositionally biased region" description="Low complexity" evidence="6">
    <location>
        <begin position="267"/>
        <end position="284"/>
    </location>
</feature>
<evidence type="ECO:0000256" key="5">
    <source>
        <dbReference type="ARBA" id="ARBA00023242"/>
    </source>
</evidence>
<dbReference type="GO" id="GO:0045892">
    <property type="term" value="P:negative regulation of DNA-templated transcription"/>
    <property type="evidence" value="ECO:0007669"/>
    <property type="project" value="Ensembl"/>
</dbReference>
<name>A0A3P8UYY2_CYNSE</name>
<dbReference type="Pfam" id="PF00010">
    <property type="entry name" value="HLH"/>
    <property type="match status" value="1"/>
</dbReference>
<dbReference type="InterPro" id="IPR011598">
    <property type="entry name" value="bHLH_dom"/>
</dbReference>
<evidence type="ECO:0000259" key="8">
    <source>
        <dbReference type="PROSITE" id="PS51054"/>
    </source>
</evidence>
<keyword evidence="10" id="KW-1185">Reference proteome</keyword>
<proteinExistence type="predicted"/>
<dbReference type="Ensembl" id="ENSCSET00000008455.1">
    <property type="protein sequence ID" value="ENSCSEP00000008368.1"/>
    <property type="gene ID" value="ENSCSEG00000005347.1"/>
</dbReference>
<evidence type="ECO:0000256" key="1">
    <source>
        <dbReference type="ARBA" id="ARBA00004123"/>
    </source>
</evidence>
<dbReference type="GO" id="GO:0046983">
    <property type="term" value="F:protein dimerization activity"/>
    <property type="evidence" value="ECO:0007669"/>
    <property type="project" value="InterPro"/>
</dbReference>
<dbReference type="PANTHER" id="PTHR10985">
    <property type="entry name" value="BASIC HELIX-LOOP-HELIX TRANSCRIPTION FACTOR, HES-RELATED"/>
    <property type="match status" value="1"/>
</dbReference>
<sequence length="297" mass="31813">MKVRCSSPSTSTTTSSSSSTSSYQVMERKKRRGVIEKRRRDRINNSLLELRRLVPTQLDKQGSVKLEKSEILQMTVDHLKMLQVKGPFEAPALALDFLSVGFRECVMEVSRYLSTTEALDSSDPLRPRLLSHLMCCASQRDTAALTAAAHFPHHQQVSLSHPLPHPFHLHHWAATVAAFRHLPTAAPYTPSGLPFSLGQAGGEGGAPHRLNERGASSSYADSTSSILSSSSSLEPLTGAPPPPTSFLSLTPASPPITLHGGAHVLPSSSSSSLVSSSSQTVSGSKPHRPWGSEVGAL</sequence>
<dbReference type="InParanoid" id="A0A3P8UYY2"/>
<feature type="region of interest" description="Disordered" evidence="6">
    <location>
        <begin position="1"/>
        <end position="38"/>
    </location>
</feature>
<dbReference type="AlphaFoldDB" id="A0A3P8UYY2"/>
<dbReference type="GO" id="GO:0035912">
    <property type="term" value="P:dorsal aorta morphogenesis"/>
    <property type="evidence" value="ECO:0007669"/>
    <property type="project" value="Ensembl"/>
</dbReference>
<dbReference type="Proteomes" id="UP000265120">
    <property type="component" value="Chromosome 7"/>
</dbReference>
<dbReference type="GeneTree" id="ENSGT00940000160636"/>
<reference evidence="9" key="3">
    <citation type="submission" date="2025-09" db="UniProtKB">
        <authorList>
            <consortium name="Ensembl"/>
        </authorList>
    </citation>
    <scope>IDENTIFICATION</scope>
</reference>
<organism evidence="9 10">
    <name type="scientific">Cynoglossus semilaevis</name>
    <name type="common">Tongue sole</name>
    <dbReference type="NCBI Taxonomy" id="244447"/>
    <lineage>
        <taxon>Eukaryota</taxon>
        <taxon>Metazoa</taxon>
        <taxon>Chordata</taxon>
        <taxon>Craniata</taxon>
        <taxon>Vertebrata</taxon>
        <taxon>Euteleostomi</taxon>
        <taxon>Actinopterygii</taxon>
        <taxon>Neopterygii</taxon>
        <taxon>Teleostei</taxon>
        <taxon>Neoteleostei</taxon>
        <taxon>Acanthomorphata</taxon>
        <taxon>Carangaria</taxon>
        <taxon>Pleuronectiformes</taxon>
        <taxon>Pleuronectoidei</taxon>
        <taxon>Cynoglossidae</taxon>
        <taxon>Cynoglossinae</taxon>
        <taxon>Cynoglossus</taxon>
    </lineage>
</organism>
<evidence type="ECO:0000313" key="9">
    <source>
        <dbReference type="Ensembl" id="ENSCSEP00000008368.1"/>
    </source>
</evidence>
<dbReference type="FunFam" id="4.10.280.10:FF:000079">
    <property type="entry name" value="CLUMA_CG001539, isoform A"/>
    <property type="match status" value="1"/>
</dbReference>
<dbReference type="GO" id="GO:0060038">
    <property type="term" value="P:cardiac muscle cell proliferation"/>
    <property type="evidence" value="ECO:0007669"/>
    <property type="project" value="Ensembl"/>
</dbReference>
<evidence type="ECO:0000256" key="2">
    <source>
        <dbReference type="ARBA" id="ARBA00022491"/>
    </source>
</evidence>
<dbReference type="InterPro" id="IPR036638">
    <property type="entry name" value="HLH_DNA-bd_sf"/>
</dbReference>
<protein>
    <submittedName>
        <fullName evidence="9">Hes-related family bHLH transcription factor with YRPW motif 2</fullName>
    </submittedName>
</protein>
<keyword evidence="3" id="KW-0805">Transcription regulation</keyword>
<dbReference type="SMART" id="SM00353">
    <property type="entry name" value="HLH"/>
    <property type="match status" value="1"/>
</dbReference>
<dbReference type="Gene3D" id="6.10.250.980">
    <property type="match status" value="1"/>
</dbReference>
<feature type="domain" description="Orange" evidence="8">
    <location>
        <begin position="98"/>
        <end position="133"/>
    </location>
</feature>
<dbReference type="GO" id="GO:0060853">
    <property type="term" value="P:Notch signaling pathway involved in arterial endothelial cell fate commitment"/>
    <property type="evidence" value="ECO:0007669"/>
    <property type="project" value="Ensembl"/>
</dbReference>
<feature type="region of interest" description="Disordered" evidence="6">
    <location>
        <begin position="199"/>
        <end position="297"/>
    </location>
</feature>
<keyword evidence="4" id="KW-0804">Transcription</keyword>
<dbReference type="SUPFAM" id="SSF158457">
    <property type="entry name" value="Orange domain-like"/>
    <property type="match status" value="1"/>
</dbReference>
<keyword evidence="5" id="KW-0539">Nucleus</keyword>
<dbReference type="PROSITE" id="PS51054">
    <property type="entry name" value="ORANGE"/>
    <property type="match status" value="1"/>
</dbReference>
<reference evidence="9" key="2">
    <citation type="submission" date="2025-08" db="UniProtKB">
        <authorList>
            <consortium name="Ensembl"/>
        </authorList>
    </citation>
    <scope>IDENTIFICATION</scope>
</reference>
<dbReference type="InterPro" id="IPR050370">
    <property type="entry name" value="HES_HEY"/>
</dbReference>
<keyword evidence="2" id="KW-0678">Repressor</keyword>
<evidence type="ECO:0000256" key="3">
    <source>
        <dbReference type="ARBA" id="ARBA00023015"/>
    </source>
</evidence>
<dbReference type="PROSITE" id="PS50888">
    <property type="entry name" value="BHLH"/>
    <property type="match status" value="1"/>
</dbReference>
<accession>A0A3P8UYY2</accession>
<dbReference type="SMART" id="SM00511">
    <property type="entry name" value="ORANGE"/>
    <property type="match status" value="1"/>
</dbReference>
<dbReference type="InterPro" id="IPR003650">
    <property type="entry name" value="Orange_dom"/>
</dbReference>
<dbReference type="GO" id="GO:0001570">
    <property type="term" value="P:vasculogenesis"/>
    <property type="evidence" value="ECO:0007669"/>
    <property type="project" value="Ensembl"/>
</dbReference>
<dbReference type="GO" id="GO:0003677">
    <property type="term" value="F:DNA binding"/>
    <property type="evidence" value="ECO:0007669"/>
    <property type="project" value="InterPro"/>
</dbReference>
<reference evidence="9 10" key="1">
    <citation type="journal article" date="2014" name="Nat. Genet.">
        <title>Whole-genome sequence of a flatfish provides insights into ZW sex chromosome evolution and adaptation to a benthic lifestyle.</title>
        <authorList>
            <person name="Chen S."/>
            <person name="Zhang G."/>
            <person name="Shao C."/>
            <person name="Huang Q."/>
            <person name="Liu G."/>
            <person name="Zhang P."/>
            <person name="Song W."/>
            <person name="An N."/>
            <person name="Chalopin D."/>
            <person name="Volff J.N."/>
            <person name="Hong Y."/>
            <person name="Li Q."/>
            <person name="Sha Z."/>
            <person name="Zhou H."/>
            <person name="Xie M."/>
            <person name="Yu Q."/>
            <person name="Liu Y."/>
            <person name="Xiang H."/>
            <person name="Wang N."/>
            <person name="Wu K."/>
            <person name="Yang C."/>
            <person name="Zhou Q."/>
            <person name="Liao X."/>
            <person name="Yang L."/>
            <person name="Hu Q."/>
            <person name="Zhang J."/>
            <person name="Meng L."/>
            <person name="Jin L."/>
            <person name="Tian Y."/>
            <person name="Lian J."/>
            <person name="Yang J."/>
            <person name="Miao G."/>
            <person name="Liu S."/>
            <person name="Liang Z."/>
            <person name="Yan F."/>
            <person name="Li Y."/>
            <person name="Sun B."/>
            <person name="Zhang H."/>
            <person name="Zhang J."/>
            <person name="Zhu Y."/>
            <person name="Du M."/>
            <person name="Zhao Y."/>
            <person name="Schartl M."/>
            <person name="Tang Q."/>
            <person name="Wang J."/>
        </authorList>
    </citation>
    <scope>NUCLEOTIDE SEQUENCE</scope>
</reference>
<evidence type="ECO:0000256" key="6">
    <source>
        <dbReference type="SAM" id="MobiDB-lite"/>
    </source>
</evidence>
<dbReference type="SUPFAM" id="SSF47459">
    <property type="entry name" value="HLH, helix-loop-helix DNA-binding domain"/>
    <property type="match status" value="1"/>
</dbReference>
<dbReference type="GO" id="GO:0005634">
    <property type="term" value="C:nucleus"/>
    <property type="evidence" value="ECO:0007669"/>
    <property type="project" value="UniProtKB-SubCell"/>
</dbReference>
<dbReference type="OMA" id="HQQPHPF"/>
<evidence type="ECO:0000259" key="7">
    <source>
        <dbReference type="PROSITE" id="PS50888"/>
    </source>
</evidence>
<comment type="subcellular location">
    <subcellularLocation>
        <location evidence="1">Nucleus</location>
    </subcellularLocation>
</comment>
<feature type="compositionally biased region" description="Low complexity" evidence="6">
    <location>
        <begin position="216"/>
        <end position="232"/>
    </location>
</feature>
<dbReference type="Gene3D" id="4.10.280.10">
    <property type="entry name" value="Helix-loop-helix DNA-binding domain"/>
    <property type="match status" value="1"/>
</dbReference>
<dbReference type="Pfam" id="PF07527">
    <property type="entry name" value="Hairy_orange"/>
    <property type="match status" value="1"/>
</dbReference>
<evidence type="ECO:0000256" key="4">
    <source>
        <dbReference type="ARBA" id="ARBA00023163"/>
    </source>
</evidence>
<evidence type="ECO:0000313" key="10">
    <source>
        <dbReference type="Proteomes" id="UP000265120"/>
    </source>
</evidence>
<feature type="domain" description="BHLH" evidence="7">
    <location>
        <begin position="27"/>
        <end position="82"/>
    </location>
</feature>
<feature type="compositionally biased region" description="Low complexity" evidence="6">
    <location>
        <begin position="1"/>
        <end position="22"/>
    </location>
</feature>